<comment type="caution">
    <text evidence="1">The sequence shown here is derived from an EMBL/GenBank/DDBJ whole genome shotgun (WGS) entry which is preliminary data.</text>
</comment>
<dbReference type="AlphaFoldDB" id="A0A454D4X6"/>
<proteinExistence type="predicted"/>
<evidence type="ECO:0000313" key="2">
    <source>
        <dbReference type="Proteomes" id="UP000008367"/>
    </source>
</evidence>
<name>A0A454D4X6_VIBHA</name>
<gene>
    <name evidence="1" type="ORF">VCHENC02_0825</name>
</gene>
<feature type="non-terminal residue" evidence="1">
    <location>
        <position position="35"/>
    </location>
</feature>
<evidence type="ECO:0000313" key="1">
    <source>
        <dbReference type="EMBL" id="EKM33767.1"/>
    </source>
</evidence>
<sequence length="35" mass="4191">MCQFRNHLHDVVFSAPLFDIFDKLTIDFKQIKLPL</sequence>
<protein>
    <submittedName>
        <fullName evidence="1">Uncharacterized protein</fullName>
    </submittedName>
</protein>
<dbReference type="Proteomes" id="UP000008367">
    <property type="component" value="Unassembled WGS sequence"/>
</dbReference>
<reference evidence="1 2" key="1">
    <citation type="submission" date="2012-10" db="EMBL/GenBank/DDBJ databases">
        <title>Genome sequence of Vibrio Cholerae HENC-02.</title>
        <authorList>
            <person name="Eppinger M."/>
            <person name="Hasan N.A."/>
            <person name="Sengamalay N."/>
            <person name="Hine E."/>
            <person name="Su Q."/>
            <person name="Daugherty S.C."/>
            <person name="Young S."/>
            <person name="Sadzewicz L."/>
            <person name="Tallon L."/>
            <person name="Cebula T.A."/>
            <person name="Ravel J."/>
            <person name="Colwell R.R."/>
        </authorList>
    </citation>
    <scope>NUCLEOTIDE SEQUENCE [LARGE SCALE GENOMIC DNA]</scope>
    <source>
        <strain evidence="1 2">HENC-02</strain>
    </source>
</reference>
<organism evidence="1 2">
    <name type="scientific">Vibrio harveyi</name>
    <name type="common">Beneckea harveyi</name>
    <dbReference type="NCBI Taxonomy" id="669"/>
    <lineage>
        <taxon>Bacteria</taxon>
        <taxon>Pseudomonadati</taxon>
        <taxon>Pseudomonadota</taxon>
        <taxon>Gammaproteobacteria</taxon>
        <taxon>Vibrionales</taxon>
        <taxon>Vibrionaceae</taxon>
        <taxon>Vibrio</taxon>
    </lineage>
</organism>
<dbReference type="EMBL" id="AJSR01000115">
    <property type="protein sequence ID" value="EKM33767.1"/>
    <property type="molecule type" value="Genomic_DNA"/>
</dbReference>
<accession>A0A454D4X6</accession>